<keyword evidence="4" id="KW-1185">Reference proteome</keyword>
<dbReference type="Pfam" id="PF09587">
    <property type="entry name" value="PGA_cap"/>
    <property type="match status" value="1"/>
</dbReference>
<comment type="similarity">
    <text evidence="1">Belongs to the CapA family.</text>
</comment>
<dbReference type="InterPro" id="IPR019079">
    <property type="entry name" value="Capsule_synth_CapA"/>
</dbReference>
<evidence type="ECO:0000313" key="4">
    <source>
        <dbReference type="Proteomes" id="UP000010301"/>
    </source>
</evidence>
<name>C0W0X7_9ACTO</name>
<dbReference type="SUPFAM" id="SSF56300">
    <property type="entry name" value="Metallo-dependent phosphatases"/>
    <property type="match status" value="1"/>
</dbReference>
<dbReference type="eggNOG" id="COG2843">
    <property type="taxonomic scope" value="Bacteria"/>
</dbReference>
<dbReference type="PANTHER" id="PTHR33393">
    <property type="entry name" value="POLYGLUTAMINE SYNTHESIS ACCESSORY PROTEIN RV0574C-RELATED"/>
    <property type="match status" value="1"/>
</dbReference>
<dbReference type="OrthoDB" id="9810718at2"/>
<dbReference type="STRING" id="525245.HMPREF0044_0720"/>
<evidence type="ECO:0000313" key="3">
    <source>
        <dbReference type="EMBL" id="EEH63701.1"/>
    </source>
</evidence>
<reference evidence="3 4" key="1">
    <citation type="submission" date="2009-01" db="EMBL/GenBank/DDBJ databases">
        <authorList>
            <person name="Qin X."/>
            <person name="Bachman B."/>
            <person name="Battles P."/>
            <person name="Bell A."/>
            <person name="Bess C."/>
            <person name="Bickham C."/>
            <person name="Chaboub L."/>
            <person name="Chen D."/>
            <person name="Coyle M."/>
            <person name="Deiros D.R."/>
            <person name="Dinh H."/>
            <person name="Forbes L."/>
            <person name="Fowler G."/>
            <person name="Francisco L."/>
            <person name="Fu Q."/>
            <person name="Gubbala S."/>
            <person name="Hale W."/>
            <person name="Han Y."/>
            <person name="Hemphill L."/>
            <person name="Highlander S.K."/>
            <person name="Hirani K."/>
            <person name="Hogues M."/>
            <person name="Jackson L."/>
            <person name="Jakkamsetti A."/>
            <person name="Javaid M."/>
            <person name="Jiang H."/>
            <person name="Korchina V."/>
            <person name="Kovar C."/>
            <person name="Lara F."/>
            <person name="Lee S."/>
            <person name="Mata R."/>
            <person name="Mathew T."/>
            <person name="Moen C."/>
            <person name="Morales K."/>
            <person name="Munidasa M."/>
            <person name="Nazareth L."/>
            <person name="Ngo R."/>
            <person name="Nguyen L."/>
            <person name="Okwuonu G."/>
            <person name="Ongeri F."/>
            <person name="Patil S."/>
            <person name="Petrosino J."/>
            <person name="Pham C."/>
            <person name="Pham P."/>
            <person name="Pu L.-L."/>
            <person name="Puazo M."/>
            <person name="Raj R."/>
            <person name="Reid J."/>
            <person name="Rouhana J."/>
            <person name="Saada N."/>
            <person name="Shang Y."/>
            <person name="Simmons D."/>
            <person name="Thornton R."/>
            <person name="Warren J."/>
            <person name="Weissenberger G."/>
            <person name="Zhang J."/>
            <person name="Zhang L."/>
            <person name="Zhou C."/>
            <person name="Zhu D."/>
            <person name="Muzny D."/>
            <person name="Worley K."/>
            <person name="Gibbs R."/>
        </authorList>
    </citation>
    <scope>NUCLEOTIDE SEQUENCE [LARGE SCALE GENOMIC DNA]</scope>
    <source>
        <strain evidence="3 4">DSM 15436</strain>
    </source>
</reference>
<dbReference type="RefSeq" id="WP_006546492.1">
    <property type="nucleotide sequence ID" value="NZ_DS999543.1"/>
</dbReference>
<dbReference type="PANTHER" id="PTHR33393:SF12">
    <property type="entry name" value="CAPSULE BIOSYNTHESIS PROTEIN CAPA"/>
    <property type="match status" value="1"/>
</dbReference>
<proteinExistence type="inferred from homology"/>
<gene>
    <name evidence="3" type="ORF">HMPREF0044_0720</name>
</gene>
<evidence type="ECO:0000259" key="2">
    <source>
        <dbReference type="SMART" id="SM00854"/>
    </source>
</evidence>
<dbReference type="CDD" id="cd07381">
    <property type="entry name" value="MPP_CapA"/>
    <property type="match status" value="1"/>
</dbReference>
<sequence>MKKLISFLTIGVLASTLSGCFQEPVPPIVEKKPVKTTEKPVEKEAPQPEPMTATITGSGDMLYHDTLYWAANTGNGYDFTINFTGIKDLISRVDLALGDFEGTIRPDRPLSGYPLFNAPPETANAIKDAGFDAVDLAHNHILDMGIPGLLSTKQTFENVGVSTFGVRASKDEPILIKEINGIKIAVVGFAYGFNGLEQNLSADEYATHMADLDPETVKATLEKAEAEADVTVVFPQMGVEYALEPVPEKVELYHQMIEWGADVIFGGHPHVIQPTEKVVKDGAEKFIIYSMGNLISDQRLETVDNIWTERGVITEVGLSKLPGEKTIITMVKAHPTWVAKVPNGRSYNGFPLHDYTTYLTEDFLPGGRFENLFDTATVQRIRTADQEVHNLLKLPEFGTQK</sequence>
<dbReference type="Proteomes" id="UP000010301">
    <property type="component" value="Unassembled WGS sequence"/>
</dbReference>
<dbReference type="InterPro" id="IPR029052">
    <property type="entry name" value="Metallo-depent_PP-like"/>
</dbReference>
<protein>
    <submittedName>
        <fullName evidence="3">Bacterial capsule synthesis protein</fullName>
    </submittedName>
</protein>
<dbReference type="PROSITE" id="PS51257">
    <property type="entry name" value="PROKAR_LIPOPROTEIN"/>
    <property type="match status" value="1"/>
</dbReference>
<dbReference type="SMART" id="SM00854">
    <property type="entry name" value="PGA_cap"/>
    <property type="match status" value="1"/>
</dbReference>
<comment type="caution">
    <text evidence="3">The sequence shown here is derived from an EMBL/GenBank/DDBJ whole genome shotgun (WGS) entry which is preliminary data.</text>
</comment>
<evidence type="ECO:0000256" key="1">
    <source>
        <dbReference type="ARBA" id="ARBA00005662"/>
    </source>
</evidence>
<feature type="domain" description="Capsule synthesis protein CapA" evidence="2">
    <location>
        <begin position="54"/>
        <end position="298"/>
    </location>
</feature>
<dbReference type="EMBL" id="ACFG01000030">
    <property type="protein sequence ID" value="EEH63701.1"/>
    <property type="molecule type" value="Genomic_DNA"/>
</dbReference>
<dbReference type="AlphaFoldDB" id="C0W0X7"/>
<organism evidence="3 4">
    <name type="scientific">Gleimia coleocanis DSM 15436</name>
    <dbReference type="NCBI Taxonomy" id="525245"/>
    <lineage>
        <taxon>Bacteria</taxon>
        <taxon>Bacillati</taxon>
        <taxon>Actinomycetota</taxon>
        <taxon>Actinomycetes</taxon>
        <taxon>Actinomycetales</taxon>
        <taxon>Actinomycetaceae</taxon>
        <taxon>Gleimia</taxon>
    </lineage>
</organism>
<dbReference type="HOGENOM" id="CLU_038823_0_1_11"/>
<accession>C0W0X7</accession>
<dbReference type="Gene3D" id="3.60.21.10">
    <property type="match status" value="1"/>
</dbReference>
<dbReference type="InterPro" id="IPR052169">
    <property type="entry name" value="CW_Biosynth-Accessory"/>
</dbReference>